<proteinExistence type="predicted"/>
<dbReference type="Proteomes" id="UP000316968">
    <property type="component" value="Chromosome"/>
</dbReference>
<dbReference type="OrthoDB" id="384721at2"/>
<dbReference type="PROSITE" id="PS51704">
    <property type="entry name" value="GP_PDE"/>
    <property type="match status" value="1"/>
</dbReference>
<dbReference type="KEGG" id="saca:FFV09_18340"/>
<sequence>MLNNPCAAHRGFSGVAPENTLAAIRLAMNLPDVDWIEIDVQLSRDGVPVLIHDFTLGRTTDGRGAVRERTLAELKRLDAGRWKSMRFAGERIPTLAEVLDEVRGRLKVNIELKTTAQTYHGLAAAAAEAVQARGMEDEVRFTSFEPAALLEARDAAPDIRRGLIIDSRPADLERRLELGGCTLLSIAHGKVDREFVRRQIERGVDVMVWTVDPIRRMRELGSMHPQLMLCTNRPDRWMLAKRLPAVRERSAWRRWMRF</sequence>
<evidence type="ECO:0000313" key="3">
    <source>
        <dbReference type="Proteomes" id="UP000316968"/>
    </source>
</evidence>
<name>A0A4Y6V1J3_SACBS</name>
<dbReference type="PANTHER" id="PTHR46211">
    <property type="entry name" value="GLYCEROPHOSPHORYL DIESTER PHOSPHODIESTERASE"/>
    <property type="match status" value="1"/>
</dbReference>
<dbReference type="RefSeq" id="WP_141449172.1">
    <property type="nucleotide sequence ID" value="NZ_CP041217.1"/>
</dbReference>
<gene>
    <name evidence="2" type="ORF">FFV09_18340</name>
</gene>
<protein>
    <submittedName>
        <fullName evidence="2">Glycerophosphodiester phosphodiesterase</fullName>
    </submittedName>
</protein>
<dbReference type="Gene3D" id="3.20.20.190">
    <property type="entry name" value="Phosphatidylinositol (PI) phosphodiesterase"/>
    <property type="match status" value="1"/>
</dbReference>
<dbReference type="PANTHER" id="PTHR46211:SF1">
    <property type="entry name" value="GLYCEROPHOSPHODIESTER PHOSPHODIESTERASE, CYTOPLASMIC"/>
    <property type="match status" value="1"/>
</dbReference>
<reference evidence="2 3" key="1">
    <citation type="submission" date="2019-06" db="EMBL/GenBank/DDBJ databases">
        <title>Saccharibacillus brassicae sp. nov., an endophytic bacterium isolated from Chinese cabbage seeds (Brassica pekinensis).</title>
        <authorList>
            <person name="Jiang L."/>
            <person name="Lee J."/>
            <person name="Kim S.W."/>
        </authorList>
    </citation>
    <scope>NUCLEOTIDE SEQUENCE [LARGE SCALE GENOMIC DNA]</scope>
    <source>
        <strain evidence="3">KCTC 43072 / ATSA2</strain>
    </source>
</reference>
<accession>A0A4Y6V1J3</accession>
<organism evidence="2 3">
    <name type="scientific">Saccharibacillus brassicae</name>
    <dbReference type="NCBI Taxonomy" id="2583377"/>
    <lineage>
        <taxon>Bacteria</taxon>
        <taxon>Bacillati</taxon>
        <taxon>Bacillota</taxon>
        <taxon>Bacilli</taxon>
        <taxon>Bacillales</taxon>
        <taxon>Paenibacillaceae</taxon>
        <taxon>Saccharibacillus</taxon>
    </lineage>
</organism>
<dbReference type="InterPro" id="IPR030395">
    <property type="entry name" value="GP_PDE_dom"/>
</dbReference>
<evidence type="ECO:0000313" key="2">
    <source>
        <dbReference type="EMBL" id="QDH22630.1"/>
    </source>
</evidence>
<evidence type="ECO:0000259" key="1">
    <source>
        <dbReference type="PROSITE" id="PS51704"/>
    </source>
</evidence>
<keyword evidence="3" id="KW-1185">Reference proteome</keyword>
<dbReference type="GO" id="GO:0006629">
    <property type="term" value="P:lipid metabolic process"/>
    <property type="evidence" value="ECO:0007669"/>
    <property type="project" value="InterPro"/>
</dbReference>
<feature type="domain" description="GP-PDE" evidence="1">
    <location>
        <begin position="4"/>
        <end position="241"/>
    </location>
</feature>
<dbReference type="AlphaFoldDB" id="A0A4Y6V1J3"/>
<dbReference type="GO" id="GO:0008081">
    <property type="term" value="F:phosphoric diester hydrolase activity"/>
    <property type="evidence" value="ECO:0007669"/>
    <property type="project" value="InterPro"/>
</dbReference>
<dbReference type="InterPro" id="IPR017946">
    <property type="entry name" value="PLC-like_Pdiesterase_TIM-brl"/>
</dbReference>
<dbReference type="Pfam" id="PF03009">
    <property type="entry name" value="GDPD"/>
    <property type="match status" value="1"/>
</dbReference>
<dbReference type="EMBL" id="CP041217">
    <property type="protein sequence ID" value="QDH22630.1"/>
    <property type="molecule type" value="Genomic_DNA"/>
</dbReference>
<dbReference type="SUPFAM" id="SSF51695">
    <property type="entry name" value="PLC-like phosphodiesterases"/>
    <property type="match status" value="1"/>
</dbReference>